<evidence type="ECO:0000259" key="3">
    <source>
        <dbReference type="Pfam" id="PF12804"/>
    </source>
</evidence>
<dbReference type="Pfam" id="PF12804">
    <property type="entry name" value="NTP_transf_3"/>
    <property type="match status" value="1"/>
</dbReference>
<evidence type="ECO:0000313" key="5">
    <source>
        <dbReference type="Proteomes" id="UP000198337"/>
    </source>
</evidence>
<name>A0ABY1SBX8_9FLAO</name>
<accession>A0ABY1SBX8</accession>
<dbReference type="InterPro" id="IPR025877">
    <property type="entry name" value="MobA-like_NTP_Trfase"/>
</dbReference>
<keyword evidence="2" id="KW-0548">Nucleotidyltransferase</keyword>
<proteinExistence type="predicted"/>
<dbReference type="PANTHER" id="PTHR43584">
    <property type="entry name" value="NUCLEOTIDYL TRANSFERASE"/>
    <property type="match status" value="1"/>
</dbReference>
<dbReference type="RefSeq" id="WP_089258340.1">
    <property type="nucleotide sequence ID" value="NZ_FZNV01000001.1"/>
</dbReference>
<evidence type="ECO:0000256" key="1">
    <source>
        <dbReference type="ARBA" id="ARBA00022679"/>
    </source>
</evidence>
<dbReference type="PANTHER" id="PTHR43584:SF8">
    <property type="entry name" value="N-ACETYLMURAMATE ALPHA-1-PHOSPHATE URIDYLYLTRANSFERASE"/>
    <property type="match status" value="1"/>
</dbReference>
<reference evidence="4 5" key="1">
    <citation type="submission" date="2017-06" db="EMBL/GenBank/DDBJ databases">
        <authorList>
            <person name="Varghese N."/>
            <person name="Submissions S."/>
        </authorList>
    </citation>
    <scope>NUCLEOTIDE SEQUENCE [LARGE SCALE GENOMIC DNA]</scope>
    <source>
        <strain evidence="4 5">DSM 19840</strain>
    </source>
</reference>
<dbReference type="InterPro" id="IPR050065">
    <property type="entry name" value="GlmU-like"/>
</dbReference>
<dbReference type="Proteomes" id="UP000198337">
    <property type="component" value="Unassembled WGS sequence"/>
</dbReference>
<dbReference type="EMBL" id="FZNV01000001">
    <property type="protein sequence ID" value="SNR24536.1"/>
    <property type="molecule type" value="Genomic_DNA"/>
</dbReference>
<keyword evidence="1" id="KW-0808">Transferase</keyword>
<sequence>MIAVIMAAGKGSRLGDYTTNLPKSLLPLNNKGRTLLDYNLDILDQLNVDKILIVTGFNSKLIENHTAKNPKVKIVYNPFWNHCNVLGSLYMALDKIDDDFLFLHADTLAELDIWQMLLQANEDMVLPFERKKCGEEEMKVVLDENNMLLDITKEVNPEKSQGEFLGIAKFSKNTVPYFKEKAENFFKEGNLNLYMESAVQSAIDNKDIKISVLDILDNKFVEVDFEEDYQKAKKLFGN</sequence>
<organism evidence="4 5">
    <name type="scientific">Maribacter sedimenticola</name>
    <dbReference type="NCBI Taxonomy" id="228956"/>
    <lineage>
        <taxon>Bacteria</taxon>
        <taxon>Pseudomonadati</taxon>
        <taxon>Bacteroidota</taxon>
        <taxon>Flavobacteriia</taxon>
        <taxon>Flavobacteriales</taxon>
        <taxon>Flavobacteriaceae</taxon>
        <taxon>Maribacter</taxon>
    </lineage>
</organism>
<dbReference type="GO" id="GO:0016301">
    <property type="term" value="F:kinase activity"/>
    <property type="evidence" value="ECO:0007669"/>
    <property type="project" value="UniProtKB-KW"/>
</dbReference>
<feature type="domain" description="MobA-like NTP transferase" evidence="3">
    <location>
        <begin position="3"/>
        <end position="132"/>
    </location>
</feature>
<keyword evidence="5" id="KW-1185">Reference proteome</keyword>
<evidence type="ECO:0000256" key="2">
    <source>
        <dbReference type="ARBA" id="ARBA00022695"/>
    </source>
</evidence>
<evidence type="ECO:0000313" key="4">
    <source>
        <dbReference type="EMBL" id="SNR24536.1"/>
    </source>
</evidence>
<protein>
    <submittedName>
        <fullName evidence="4">Choline kinase</fullName>
    </submittedName>
</protein>
<dbReference type="SUPFAM" id="SSF53448">
    <property type="entry name" value="Nucleotide-diphospho-sugar transferases"/>
    <property type="match status" value="1"/>
</dbReference>
<gene>
    <name evidence="4" type="ORF">SAMN04488009_0287</name>
</gene>
<dbReference type="CDD" id="cd02523">
    <property type="entry name" value="PC_cytidylyltransferase"/>
    <property type="match status" value="1"/>
</dbReference>
<dbReference type="InterPro" id="IPR029044">
    <property type="entry name" value="Nucleotide-diphossugar_trans"/>
</dbReference>
<comment type="caution">
    <text evidence="4">The sequence shown here is derived from an EMBL/GenBank/DDBJ whole genome shotgun (WGS) entry which is preliminary data.</text>
</comment>
<dbReference type="Gene3D" id="3.90.550.10">
    <property type="entry name" value="Spore Coat Polysaccharide Biosynthesis Protein SpsA, Chain A"/>
    <property type="match status" value="1"/>
</dbReference>
<keyword evidence="4" id="KW-0418">Kinase</keyword>